<evidence type="ECO:0000256" key="4">
    <source>
        <dbReference type="ARBA" id="ARBA00023136"/>
    </source>
</evidence>
<sequence>MSGTNPADANPDFSNPDYIAYTNASLLLTQTGALFGVTAFIVVLRCYVRVVMLRCFGKDDWTMLLAFGFAMATFIVYAEQTKLGLGKHLSVMKMNPGNERQFLKLRQVQSILIWQCIPVAATWDLRLRPPPIGTGTAVCFDRPTFTAIGMMNTAVTISTDFLLALLPIPLVWQLQLNGRTKITLVCILALGLFAGVAAIIKSEKQKTALTDPDPYVHDTFTMWRFIEYDVGIVVASLPSLKPLFKHILNNGTGGTTANSGHQVVNKVRYSVRNKVVDDDEIPLENHTGVGNSCEVSSGMPRTPVDGRSSVESVRPVQSNAIFVDTKWHVS</sequence>
<gene>
    <name evidence="8" type="ORF">AA0113_g6278</name>
</gene>
<evidence type="ECO:0000256" key="2">
    <source>
        <dbReference type="ARBA" id="ARBA00022692"/>
    </source>
</evidence>
<comment type="subcellular location">
    <subcellularLocation>
        <location evidence="1">Membrane</location>
        <topology evidence="1">Multi-pass membrane protein</topology>
    </subcellularLocation>
</comment>
<keyword evidence="2 6" id="KW-0812">Transmembrane</keyword>
<keyword evidence="4 6" id="KW-0472">Membrane</keyword>
<feature type="transmembrane region" description="Helical" evidence="6">
    <location>
        <begin position="60"/>
        <end position="78"/>
    </location>
</feature>
<protein>
    <recommendedName>
        <fullName evidence="7">Rhodopsin domain-containing protein</fullName>
    </recommendedName>
</protein>
<name>A0A4V1X5K1_9PLEO</name>
<feature type="domain" description="Rhodopsin" evidence="7">
    <location>
        <begin position="111"/>
        <end position="245"/>
    </location>
</feature>
<feature type="transmembrane region" description="Helical" evidence="6">
    <location>
        <begin position="150"/>
        <end position="170"/>
    </location>
</feature>
<dbReference type="PANTHER" id="PTHR33048:SF167">
    <property type="entry name" value="INTEGRAL MEMBRANE PROTEIN"/>
    <property type="match status" value="1"/>
</dbReference>
<dbReference type="InterPro" id="IPR052337">
    <property type="entry name" value="SAT4-like"/>
</dbReference>
<organism evidence="8 9">
    <name type="scientific">Alternaria arborescens</name>
    <dbReference type="NCBI Taxonomy" id="156630"/>
    <lineage>
        <taxon>Eukaryota</taxon>
        <taxon>Fungi</taxon>
        <taxon>Dikarya</taxon>
        <taxon>Ascomycota</taxon>
        <taxon>Pezizomycotina</taxon>
        <taxon>Dothideomycetes</taxon>
        <taxon>Pleosporomycetidae</taxon>
        <taxon>Pleosporales</taxon>
        <taxon>Pleosporineae</taxon>
        <taxon>Pleosporaceae</taxon>
        <taxon>Alternaria</taxon>
        <taxon>Alternaria sect. Alternaria</taxon>
    </lineage>
</organism>
<proteinExistence type="inferred from homology"/>
<evidence type="ECO:0000256" key="3">
    <source>
        <dbReference type="ARBA" id="ARBA00022989"/>
    </source>
</evidence>
<dbReference type="AlphaFoldDB" id="A0A4V1X5K1"/>
<accession>A0A4V1X5K1</accession>
<keyword evidence="9" id="KW-1185">Reference proteome</keyword>
<feature type="transmembrane region" description="Helical" evidence="6">
    <location>
        <begin position="20"/>
        <end position="48"/>
    </location>
</feature>
<dbReference type="EMBL" id="PEJP01000022">
    <property type="protein sequence ID" value="RYO63268.1"/>
    <property type="molecule type" value="Genomic_DNA"/>
</dbReference>
<evidence type="ECO:0000256" key="5">
    <source>
        <dbReference type="ARBA" id="ARBA00038359"/>
    </source>
</evidence>
<dbReference type="InterPro" id="IPR049326">
    <property type="entry name" value="Rhodopsin_dom_fungi"/>
</dbReference>
<evidence type="ECO:0000259" key="7">
    <source>
        <dbReference type="Pfam" id="PF20684"/>
    </source>
</evidence>
<evidence type="ECO:0000256" key="6">
    <source>
        <dbReference type="SAM" id="Phobius"/>
    </source>
</evidence>
<evidence type="ECO:0000256" key="1">
    <source>
        <dbReference type="ARBA" id="ARBA00004141"/>
    </source>
</evidence>
<dbReference type="OrthoDB" id="5022096at2759"/>
<dbReference type="PANTHER" id="PTHR33048">
    <property type="entry name" value="PTH11-LIKE INTEGRAL MEMBRANE PROTEIN (AFU_ORTHOLOGUE AFUA_5G11245)"/>
    <property type="match status" value="1"/>
</dbReference>
<comment type="caution">
    <text evidence="8">The sequence shown here is derived from an EMBL/GenBank/DDBJ whole genome shotgun (WGS) entry which is preliminary data.</text>
</comment>
<evidence type="ECO:0000313" key="9">
    <source>
        <dbReference type="Proteomes" id="UP000293823"/>
    </source>
</evidence>
<dbReference type="Proteomes" id="UP000293823">
    <property type="component" value="Unassembled WGS sequence"/>
</dbReference>
<feature type="transmembrane region" description="Helical" evidence="6">
    <location>
        <begin position="182"/>
        <end position="200"/>
    </location>
</feature>
<dbReference type="Pfam" id="PF20684">
    <property type="entry name" value="Fung_rhodopsin"/>
    <property type="match status" value="1"/>
</dbReference>
<dbReference type="GO" id="GO:0016020">
    <property type="term" value="C:membrane"/>
    <property type="evidence" value="ECO:0007669"/>
    <property type="project" value="UniProtKB-SubCell"/>
</dbReference>
<reference evidence="9" key="1">
    <citation type="journal article" date="2019" name="bioRxiv">
        <title>Genomics, evolutionary history and diagnostics of the Alternaria alternata species group including apple and Asian pear pathotypes.</title>
        <authorList>
            <person name="Armitage A.D."/>
            <person name="Cockerton H.M."/>
            <person name="Sreenivasaprasad S."/>
            <person name="Woodhall J.W."/>
            <person name="Lane C.R."/>
            <person name="Harrison R.J."/>
            <person name="Clarkson J.P."/>
        </authorList>
    </citation>
    <scope>NUCLEOTIDE SEQUENCE [LARGE SCALE GENOMIC DNA]</scope>
    <source>
        <strain evidence="9">RGR 97.0016</strain>
    </source>
</reference>
<evidence type="ECO:0000313" key="8">
    <source>
        <dbReference type="EMBL" id="RYO63268.1"/>
    </source>
</evidence>
<comment type="similarity">
    <text evidence="5">Belongs to the SAT4 family.</text>
</comment>
<keyword evidence="3 6" id="KW-1133">Transmembrane helix</keyword>